<dbReference type="GO" id="GO:0031573">
    <property type="term" value="P:mitotic intra-S DNA damage checkpoint signaling"/>
    <property type="evidence" value="ECO:0007669"/>
    <property type="project" value="TreeGrafter"/>
</dbReference>
<dbReference type="CTD" id="40598"/>
<dbReference type="KEGG" id="goe:100908809"/>
<dbReference type="InterPro" id="IPR046938">
    <property type="entry name" value="DNA_clamp_sf"/>
</dbReference>
<dbReference type="GO" id="GO:0030896">
    <property type="term" value="C:checkpoint clamp complex"/>
    <property type="evidence" value="ECO:0007669"/>
    <property type="project" value="InterPro"/>
</dbReference>
<evidence type="ECO:0000313" key="6">
    <source>
        <dbReference type="RefSeq" id="XP_003748061.1"/>
    </source>
</evidence>
<dbReference type="PANTHER" id="PTHR12900">
    <property type="entry name" value="MITOTIC AND DNA DAMAGE CHECKPOINT PROTEIN HUS1"/>
    <property type="match status" value="1"/>
</dbReference>
<sequence>MKFRGAITDSVRGLQVFLRAVHMTSKVAKHVDLQLTEDSMNLMVIEPANKGGLRVKISIDKEELFTDYIMSGVSEELNEIHLEVPISVLLEVLKHASSAHSFKIKLSKKSTPVLVALAELPSAMSAQRCVSHDIPVRVIPVADWTRIEEREEMDAKIRSYQVNHFRSFIERIKTISNICSFRVTKDSDGDLELKVSAEIPQQVRIVTTFKDLQYPRECGPAEINLDIRKVSSLLAGLHILPTCLEIHIVNKDFANIVLDFDDMRAILVLPAVHS</sequence>
<evidence type="ECO:0000313" key="5">
    <source>
        <dbReference type="Proteomes" id="UP000694867"/>
    </source>
</evidence>
<comment type="similarity">
    <text evidence="2 4">Belongs to the HUS1 family.</text>
</comment>
<dbReference type="PANTHER" id="PTHR12900:SF0">
    <property type="entry name" value="CHECKPOINT PROTEIN"/>
    <property type="match status" value="1"/>
</dbReference>
<evidence type="ECO:0000256" key="2">
    <source>
        <dbReference type="ARBA" id="ARBA00005563"/>
    </source>
</evidence>
<dbReference type="GO" id="GO:0005730">
    <property type="term" value="C:nucleolus"/>
    <property type="evidence" value="ECO:0007669"/>
    <property type="project" value="InterPro"/>
</dbReference>
<dbReference type="AlphaFoldDB" id="A0AAJ6VZZ0"/>
<comment type="subcellular location">
    <subcellularLocation>
        <location evidence="1">Nucleus</location>
    </subcellularLocation>
</comment>
<protein>
    <recommendedName>
        <fullName evidence="4">Checkpoint protein</fullName>
    </recommendedName>
</protein>
<accession>A0AAJ6VZZ0</accession>
<dbReference type="GO" id="GO:0000723">
    <property type="term" value="P:telomere maintenance"/>
    <property type="evidence" value="ECO:0007669"/>
    <property type="project" value="TreeGrafter"/>
</dbReference>
<evidence type="ECO:0000256" key="1">
    <source>
        <dbReference type="ARBA" id="ARBA00004123"/>
    </source>
</evidence>
<dbReference type="Proteomes" id="UP000694867">
    <property type="component" value="Unplaced"/>
</dbReference>
<dbReference type="GeneID" id="100908809"/>
<evidence type="ECO:0000256" key="3">
    <source>
        <dbReference type="ARBA" id="ARBA00023242"/>
    </source>
</evidence>
<proteinExistence type="inferred from homology"/>
<dbReference type="Gene3D" id="3.70.10.10">
    <property type="match status" value="1"/>
</dbReference>
<evidence type="ECO:0000256" key="4">
    <source>
        <dbReference type="PIRNR" id="PIRNR011312"/>
    </source>
</evidence>
<dbReference type="GO" id="GO:0044778">
    <property type="term" value="P:meiotic DNA integrity checkpoint signaling"/>
    <property type="evidence" value="ECO:0007669"/>
    <property type="project" value="TreeGrafter"/>
</dbReference>
<dbReference type="GO" id="GO:0033314">
    <property type="term" value="P:mitotic DNA replication checkpoint signaling"/>
    <property type="evidence" value="ECO:0007669"/>
    <property type="project" value="TreeGrafter"/>
</dbReference>
<dbReference type="Pfam" id="PF04005">
    <property type="entry name" value="Hus1"/>
    <property type="match status" value="1"/>
</dbReference>
<name>A0AAJ6VZZ0_9ACAR</name>
<dbReference type="PIRSF" id="PIRSF011312">
    <property type="entry name" value="Cell_cycle_HUS1"/>
    <property type="match status" value="1"/>
</dbReference>
<gene>
    <name evidence="6" type="primary">LOC100908809</name>
</gene>
<keyword evidence="3" id="KW-0539">Nucleus</keyword>
<dbReference type="InterPro" id="IPR007150">
    <property type="entry name" value="HUS1/Mec3"/>
</dbReference>
<keyword evidence="5" id="KW-1185">Reference proteome</keyword>
<dbReference type="SUPFAM" id="SSF55979">
    <property type="entry name" value="DNA clamp"/>
    <property type="match status" value="1"/>
</dbReference>
<dbReference type="GO" id="GO:0035861">
    <property type="term" value="C:site of double-strand break"/>
    <property type="evidence" value="ECO:0007669"/>
    <property type="project" value="TreeGrafter"/>
</dbReference>
<organism evidence="5 6">
    <name type="scientific">Galendromus occidentalis</name>
    <name type="common">western predatory mite</name>
    <dbReference type="NCBI Taxonomy" id="34638"/>
    <lineage>
        <taxon>Eukaryota</taxon>
        <taxon>Metazoa</taxon>
        <taxon>Ecdysozoa</taxon>
        <taxon>Arthropoda</taxon>
        <taxon>Chelicerata</taxon>
        <taxon>Arachnida</taxon>
        <taxon>Acari</taxon>
        <taxon>Parasitiformes</taxon>
        <taxon>Mesostigmata</taxon>
        <taxon>Gamasina</taxon>
        <taxon>Phytoseioidea</taxon>
        <taxon>Phytoseiidae</taxon>
        <taxon>Typhlodrominae</taxon>
        <taxon>Galendromus</taxon>
    </lineage>
</organism>
<dbReference type="InterPro" id="IPR016580">
    <property type="entry name" value="HUS1"/>
</dbReference>
<dbReference type="RefSeq" id="XP_003748061.1">
    <property type="nucleotide sequence ID" value="XM_003748013.1"/>
</dbReference>
<dbReference type="GO" id="GO:0000724">
    <property type="term" value="P:double-strand break repair via homologous recombination"/>
    <property type="evidence" value="ECO:0007669"/>
    <property type="project" value="TreeGrafter"/>
</dbReference>
<dbReference type="GO" id="GO:0006289">
    <property type="term" value="P:nucleotide-excision repair"/>
    <property type="evidence" value="ECO:0007669"/>
    <property type="project" value="TreeGrafter"/>
</dbReference>
<reference evidence="6" key="1">
    <citation type="submission" date="2025-08" db="UniProtKB">
        <authorList>
            <consortium name="RefSeq"/>
        </authorList>
    </citation>
    <scope>IDENTIFICATION</scope>
</reference>